<dbReference type="InterPro" id="IPR028098">
    <property type="entry name" value="Glyco_trans_4-like_N"/>
</dbReference>
<keyword evidence="5" id="KW-1185">Reference proteome</keyword>
<evidence type="ECO:0000256" key="1">
    <source>
        <dbReference type="ARBA" id="ARBA00022676"/>
    </source>
</evidence>
<keyword evidence="1" id="KW-0328">Glycosyltransferase</keyword>
<dbReference type="Proteomes" id="UP000294739">
    <property type="component" value="Unassembled WGS sequence"/>
</dbReference>
<dbReference type="Gene3D" id="3.40.50.2000">
    <property type="entry name" value="Glycogen Phosphorylase B"/>
    <property type="match status" value="2"/>
</dbReference>
<evidence type="ECO:0000313" key="5">
    <source>
        <dbReference type="Proteomes" id="UP000294739"/>
    </source>
</evidence>
<name>A0A4R5DP24_9ACTN</name>
<comment type="caution">
    <text evidence="4">The sequence shown here is derived from an EMBL/GenBank/DDBJ whole genome shotgun (WGS) entry which is preliminary data.</text>
</comment>
<sequence>MTHDTSQQPGSGRAGQPHLLYVAWGFPPCRGGGVYRALATANRFAEQGWRVTVLTAERDTFIRFTGADPTLEDRVDPRVEVVRVPFDWPIHEANLRNWSRFRATRPKAWAKLRSRRDQLPFPEVGYGPWRGVIEGAAERIHAADPVDLVVATANPHVAFTAAWKLHRNHSVPYVMDYRDAWLLDVFSGDRLHDERSRAARWERKLVDAAHEVWFVNDPIRDWHRDLYPAHAGKMHTVANGFDAELAPAVHDRGPVGDRPLVFGYIGTVSPKVPLKEFVEGWQLARSQSPDLDGAEAHIHGYLGFYAQPRVDMLATINSAADDGLSYQGPVGKTDIGKVYDGLDVQLLILGAGRYVTSGKVFEYLATGLPVVSVHDPINAASDILRGHPLWFPVTDLQPESVARALADAAHAAHTADEQTRRAAREFGARFRRDLQLDPRIAALRSAIAPAGAPAPEVTAP</sequence>
<dbReference type="SUPFAM" id="SSF53756">
    <property type="entry name" value="UDP-Glycosyltransferase/glycogen phosphorylase"/>
    <property type="match status" value="1"/>
</dbReference>
<dbReference type="AlphaFoldDB" id="A0A4R5DP24"/>
<dbReference type="Pfam" id="PF13579">
    <property type="entry name" value="Glyco_trans_4_4"/>
    <property type="match status" value="1"/>
</dbReference>
<feature type="domain" description="Glycosyltransferase subfamily 4-like N-terminal" evidence="3">
    <location>
        <begin position="31"/>
        <end position="240"/>
    </location>
</feature>
<dbReference type="GO" id="GO:0016740">
    <property type="term" value="F:transferase activity"/>
    <property type="evidence" value="ECO:0007669"/>
    <property type="project" value="UniProtKB-KW"/>
</dbReference>
<evidence type="ECO:0000259" key="3">
    <source>
        <dbReference type="Pfam" id="PF13579"/>
    </source>
</evidence>
<keyword evidence="2 4" id="KW-0808">Transferase</keyword>
<reference evidence="4 5" key="1">
    <citation type="submission" date="2019-03" db="EMBL/GenBank/DDBJ databases">
        <title>Draft genome sequences of novel Actinobacteria.</title>
        <authorList>
            <person name="Sahin N."/>
            <person name="Ay H."/>
            <person name="Saygin H."/>
        </authorList>
    </citation>
    <scope>NUCLEOTIDE SEQUENCE [LARGE SCALE GENOMIC DNA]</scope>
    <source>
        <strain evidence="4 5">5K138</strain>
    </source>
</reference>
<proteinExistence type="predicted"/>
<organism evidence="4 5">
    <name type="scientific">Jiangella asiatica</name>
    <dbReference type="NCBI Taxonomy" id="2530372"/>
    <lineage>
        <taxon>Bacteria</taxon>
        <taxon>Bacillati</taxon>
        <taxon>Actinomycetota</taxon>
        <taxon>Actinomycetes</taxon>
        <taxon>Jiangellales</taxon>
        <taxon>Jiangellaceae</taxon>
        <taxon>Jiangella</taxon>
    </lineage>
</organism>
<dbReference type="EMBL" id="SMKZ01000001">
    <property type="protein sequence ID" value="TDE16092.1"/>
    <property type="molecule type" value="Genomic_DNA"/>
</dbReference>
<dbReference type="OrthoDB" id="9794575at2"/>
<accession>A0A4R5DP24</accession>
<protein>
    <submittedName>
        <fullName evidence="4">Glycosyl transferase</fullName>
    </submittedName>
</protein>
<evidence type="ECO:0000313" key="4">
    <source>
        <dbReference type="EMBL" id="TDE16092.1"/>
    </source>
</evidence>
<gene>
    <name evidence="4" type="ORF">E1269_00935</name>
</gene>
<dbReference type="InParanoid" id="A0A4R5DP24"/>
<evidence type="ECO:0000256" key="2">
    <source>
        <dbReference type="ARBA" id="ARBA00022679"/>
    </source>
</evidence>